<sequence length="508" mass="51928">MAQRFRIWPQFRAVAIALTLGFALGTAALPALADETRTPHGDIAGTLRAGGIDAGLARLVSDLDAPGIAVAVVGPDGIVAEQRAGDLAGAPPTALRWGSLSKGITGSRVDALIASGDLRLADMLGGHVPDLPAGYSEITIRQLLTHTSGLSHDVALTDVDRPDTSAREVVSELPVHTPAVPHGSAYEYSSLNYLLLQAVVESVTGEPFGPPTGVPAHGCSLETENGSVPFFGMLIPAGQRCDAAGLGYGYFGGTFDELTDWAAWNLSARGRIFHAHSRAAATPTAADAPASDTRREAMYGFGWNYDTVDAGGRTWKRIHHSGAVPGAFTRIEILPDDNRAVVLMASAYGEPGSADLPESTQFLSSLLAGGQPVPDSGSAEGAGAPVYPIALGALSVLTAGAGVSLLLQVHGRPRRPVTALAVSATGSAAMLAGLILGIPAVTGLSVVQLGRWAPDIAVLAVASTALTVVSAFAALIRWGRIPAQPANASATSSRVRTRAGAASSGSDS</sequence>
<feature type="signal peptide" evidence="2">
    <location>
        <begin position="1"/>
        <end position="33"/>
    </location>
</feature>
<dbReference type="Gene3D" id="3.40.710.10">
    <property type="entry name" value="DD-peptidase/beta-lactamase superfamily"/>
    <property type="match status" value="2"/>
</dbReference>
<dbReference type="EMBL" id="CP035810">
    <property type="protein sequence ID" value="QIN29251.1"/>
    <property type="molecule type" value="Genomic_DNA"/>
</dbReference>
<dbReference type="InterPro" id="IPR050491">
    <property type="entry name" value="AmpC-like"/>
</dbReference>
<dbReference type="InterPro" id="IPR001466">
    <property type="entry name" value="Beta-lactam-related"/>
</dbReference>
<keyword evidence="1" id="KW-1133">Transmembrane helix</keyword>
<dbReference type="KEGG" id="blut:EW640_08170"/>
<dbReference type="Proteomes" id="UP000501518">
    <property type="component" value="Chromosome"/>
</dbReference>
<keyword evidence="1" id="KW-0812">Transmembrane</keyword>
<evidence type="ECO:0000259" key="3">
    <source>
        <dbReference type="Pfam" id="PF00144"/>
    </source>
</evidence>
<dbReference type="GO" id="GO:0016787">
    <property type="term" value="F:hydrolase activity"/>
    <property type="evidence" value="ECO:0007669"/>
    <property type="project" value="UniProtKB-KW"/>
</dbReference>
<protein>
    <submittedName>
        <fullName evidence="4">Class A beta-lactamase-related serine hydrolase</fullName>
    </submittedName>
</protein>
<feature type="transmembrane region" description="Helical" evidence="1">
    <location>
        <begin position="386"/>
        <end position="407"/>
    </location>
</feature>
<dbReference type="PANTHER" id="PTHR46825">
    <property type="entry name" value="D-ALANYL-D-ALANINE-CARBOXYPEPTIDASE/ENDOPEPTIDASE AMPH"/>
    <property type="match status" value="1"/>
</dbReference>
<dbReference type="SUPFAM" id="SSF56601">
    <property type="entry name" value="beta-lactamase/transpeptidase-like"/>
    <property type="match status" value="1"/>
</dbReference>
<dbReference type="InterPro" id="IPR012338">
    <property type="entry name" value="Beta-lactam/transpept-like"/>
</dbReference>
<feature type="domain" description="Beta-lactamase-related" evidence="3">
    <location>
        <begin position="57"/>
        <end position="209"/>
    </location>
</feature>
<proteinExistence type="predicted"/>
<organism evidence="4 5">
    <name type="scientific">Brevibacterium luteolum</name>
    <dbReference type="NCBI Taxonomy" id="199591"/>
    <lineage>
        <taxon>Bacteria</taxon>
        <taxon>Bacillati</taxon>
        <taxon>Actinomycetota</taxon>
        <taxon>Actinomycetes</taxon>
        <taxon>Micrococcales</taxon>
        <taxon>Brevibacteriaceae</taxon>
        <taxon>Brevibacterium</taxon>
    </lineage>
</organism>
<keyword evidence="1" id="KW-0472">Membrane</keyword>
<accession>A0A6G8KX99</accession>
<feature type="transmembrane region" description="Helical" evidence="1">
    <location>
        <begin position="419"/>
        <end position="444"/>
    </location>
</feature>
<name>A0A6G8KX99_9MICO</name>
<dbReference type="PANTHER" id="PTHR46825:SF9">
    <property type="entry name" value="BETA-LACTAMASE-RELATED DOMAIN-CONTAINING PROTEIN"/>
    <property type="match status" value="1"/>
</dbReference>
<feature type="transmembrane region" description="Helical" evidence="1">
    <location>
        <begin position="456"/>
        <end position="476"/>
    </location>
</feature>
<feature type="chain" id="PRO_5026233249" evidence="2">
    <location>
        <begin position="34"/>
        <end position="508"/>
    </location>
</feature>
<keyword evidence="2" id="KW-0732">Signal</keyword>
<dbReference type="RefSeq" id="WP_165883669.1">
    <property type="nucleotide sequence ID" value="NZ_CP035810.1"/>
</dbReference>
<evidence type="ECO:0000256" key="1">
    <source>
        <dbReference type="SAM" id="Phobius"/>
    </source>
</evidence>
<evidence type="ECO:0000313" key="4">
    <source>
        <dbReference type="EMBL" id="QIN29251.1"/>
    </source>
</evidence>
<reference evidence="4 5" key="1">
    <citation type="submission" date="2019-02" db="EMBL/GenBank/DDBJ databases">
        <title>Complete Genome Sequence and Methylome Analysis of Brevibacterium luteolum NEB1784.</title>
        <authorList>
            <person name="Fomenkov A."/>
            <person name="Roberts R.J."/>
        </authorList>
    </citation>
    <scope>NUCLEOTIDE SEQUENCE [LARGE SCALE GENOMIC DNA]</scope>
    <source>
        <strain evidence="4 5">NEB1784</strain>
    </source>
</reference>
<dbReference type="Pfam" id="PF00144">
    <property type="entry name" value="Beta-lactamase"/>
    <property type="match status" value="1"/>
</dbReference>
<evidence type="ECO:0000313" key="5">
    <source>
        <dbReference type="Proteomes" id="UP000501518"/>
    </source>
</evidence>
<dbReference type="AlphaFoldDB" id="A0A6G8KX99"/>
<gene>
    <name evidence="4" type="ORF">EW640_08170</name>
</gene>
<evidence type="ECO:0000256" key="2">
    <source>
        <dbReference type="SAM" id="SignalP"/>
    </source>
</evidence>
<keyword evidence="4" id="KW-0378">Hydrolase</keyword>